<feature type="transmembrane region" description="Helical" evidence="9">
    <location>
        <begin position="34"/>
        <end position="52"/>
    </location>
</feature>
<evidence type="ECO:0000256" key="3">
    <source>
        <dbReference type="ARBA" id="ARBA00022475"/>
    </source>
</evidence>
<evidence type="ECO:0000256" key="6">
    <source>
        <dbReference type="ARBA" id="ARBA00022989"/>
    </source>
</evidence>
<evidence type="ECO:0000256" key="8">
    <source>
        <dbReference type="ARBA" id="ARBA00037998"/>
    </source>
</evidence>
<keyword evidence="11" id="KW-1185">Reference proteome</keyword>
<evidence type="ECO:0000256" key="7">
    <source>
        <dbReference type="ARBA" id="ARBA00023136"/>
    </source>
</evidence>
<dbReference type="Pfam" id="PF02653">
    <property type="entry name" value="BPD_transp_2"/>
    <property type="match status" value="1"/>
</dbReference>
<dbReference type="PANTHER" id="PTHR11795:SF447">
    <property type="entry name" value="ABC TRANSPORTER PERMEASE PROTEIN"/>
    <property type="match status" value="1"/>
</dbReference>
<evidence type="ECO:0000313" key="11">
    <source>
        <dbReference type="Proteomes" id="UP001172687"/>
    </source>
</evidence>
<dbReference type="InterPro" id="IPR052157">
    <property type="entry name" value="BCAA_transport_permease"/>
</dbReference>
<feature type="transmembrane region" description="Helical" evidence="9">
    <location>
        <begin position="256"/>
        <end position="273"/>
    </location>
</feature>
<feature type="transmembrane region" description="Helical" evidence="9">
    <location>
        <begin position="185"/>
        <end position="206"/>
    </location>
</feature>
<feature type="transmembrane region" description="Helical" evidence="9">
    <location>
        <begin position="132"/>
        <end position="154"/>
    </location>
</feature>
<dbReference type="PANTHER" id="PTHR11795">
    <property type="entry name" value="BRANCHED-CHAIN AMINO ACID TRANSPORT SYSTEM PERMEASE PROTEIN LIVH"/>
    <property type="match status" value="1"/>
</dbReference>
<comment type="subcellular location">
    <subcellularLocation>
        <location evidence="1">Cell membrane</location>
        <topology evidence="1">Multi-pass membrane protein</topology>
    </subcellularLocation>
</comment>
<evidence type="ECO:0000256" key="2">
    <source>
        <dbReference type="ARBA" id="ARBA00022448"/>
    </source>
</evidence>
<evidence type="ECO:0000256" key="1">
    <source>
        <dbReference type="ARBA" id="ARBA00004651"/>
    </source>
</evidence>
<keyword evidence="2" id="KW-0813">Transport</keyword>
<reference evidence="10" key="1">
    <citation type="submission" date="2023-07" db="EMBL/GenBank/DDBJ databases">
        <title>Degradation of tert-butanol by M. austroafricanum TBA100.</title>
        <authorList>
            <person name="Helbich S."/>
            <person name="Vainshtein Y."/>
        </authorList>
    </citation>
    <scope>NUCLEOTIDE SEQUENCE</scope>
    <source>
        <strain evidence="10">TBA100</strain>
    </source>
</reference>
<keyword evidence="7 9" id="KW-0472">Membrane</keyword>
<feature type="transmembrane region" description="Helical" evidence="9">
    <location>
        <begin position="92"/>
        <end position="112"/>
    </location>
</feature>
<feature type="transmembrane region" description="Helical" evidence="9">
    <location>
        <begin position="218"/>
        <end position="244"/>
    </location>
</feature>
<protein>
    <submittedName>
        <fullName evidence="10">Branched-chain amino acid ABC transporter permease</fullName>
    </submittedName>
</protein>
<comment type="similarity">
    <text evidence="8">Belongs to the binding-protein-dependent transport system permease family. LivHM subfamily.</text>
</comment>
<dbReference type="EMBL" id="JAUHTC010000075">
    <property type="protein sequence ID" value="MDN4520506.1"/>
    <property type="molecule type" value="Genomic_DNA"/>
</dbReference>
<accession>A0ABT8HIC1</accession>
<keyword evidence="4 9" id="KW-0812">Transmembrane</keyword>
<feature type="transmembrane region" description="Helical" evidence="9">
    <location>
        <begin position="6"/>
        <end position="27"/>
    </location>
</feature>
<dbReference type="CDD" id="cd06582">
    <property type="entry name" value="TM_PBP1_LivH_like"/>
    <property type="match status" value="1"/>
</dbReference>
<evidence type="ECO:0000256" key="4">
    <source>
        <dbReference type="ARBA" id="ARBA00022692"/>
    </source>
</evidence>
<proteinExistence type="inferred from homology"/>
<evidence type="ECO:0000256" key="9">
    <source>
        <dbReference type="SAM" id="Phobius"/>
    </source>
</evidence>
<organism evidence="10 11">
    <name type="scientific">Mycolicibacterium austroafricanum</name>
    <name type="common">Mycobacterium austroafricanum</name>
    <dbReference type="NCBI Taxonomy" id="39687"/>
    <lineage>
        <taxon>Bacteria</taxon>
        <taxon>Bacillati</taxon>
        <taxon>Actinomycetota</taxon>
        <taxon>Actinomycetes</taxon>
        <taxon>Mycobacteriales</taxon>
        <taxon>Mycobacteriaceae</taxon>
        <taxon>Mycolicibacterium</taxon>
    </lineage>
</organism>
<dbReference type="Proteomes" id="UP001172687">
    <property type="component" value="Unassembled WGS sequence"/>
</dbReference>
<feature type="transmembrane region" description="Helical" evidence="9">
    <location>
        <begin position="58"/>
        <end position="80"/>
    </location>
</feature>
<evidence type="ECO:0000313" key="10">
    <source>
        <dbReference type="EMBL" id="MDN4520506.1"/>
    </source>
</evidence>
<sequence length="283" mass="29712">MNAGLVLDGLTTGGLFFIVTLGLLIVFGMMKLINFAHGAFLALGAYTCVLATSHGLPVWLPILLAPVVTGVVAAVVEPIVLRRLYGRPMDTLLATWGLNMIIIQLITLYFGRGTQPVKTVDLGAVDVFGTTYSLYRLLFIPVAVALGLSVALVLNKTRLGLVGRAVIMDENLAQISGINNTVVRFATFVFGSALAGLAGALLTPIASVDPNIGVPWLFAAFMISLLVGISPAALGVACVLLGMLQVLLASLWDPTIATLAVPVAVVLILRFFPQGFVKGARVS</sequence>
<comment type="caution">
    <text evidence="10">The sequence shown here is derived from an EMBL/GenBank/DDBJ whole genome shotgun (WGS) entry which is preliminary data.</text>
</comment>
<gene>
    <name evidence="10" type="ORF">QYF68_22165</name>
</gene>
<dbReference type="RefSeq" id="WP_301161661.1">
    <property type="nucleotide sequence ID" value="NZ_JAUHTC010000075.1"/>
</dbReference>
<keyword evidence="6 9" id="KW-1133">Transmembrane helix</keyword>
<evidence type="ECO:0000256" key="5">
    <source>
        <dbReference type="ARBA" id="ARBA00022970"/>
    </source>
</evidence>
<dbReference type="InterPro" id="IPR001851">
    <property type="entry name" value="ABC_transp_permease"/>
</dbReference>
<keyword evidence="5" id="KW-0029">Amino-acid transport</keyword>
<name>A0ABT8HIC1_MYCAO</name>
<keyword evidence="3" id="KW-1003">Cell membrane</keyword>